<dbReference type="RefSeq" id="WP_051883223.1">
    <property type="nucleotide sequence ID" value="NZ_APNK01000007.1"/>
</dbReference>
<dbReference type="EMBL" id="APNK01000007">
    <property type="protein sequence ID" value="KEZ78067.1"/>
    <property type="molecule type" value="Genomic_DNA"/>
</dbReference>
<keyword evidence="3" id="KW-1185">Reference proteome</keyword>
<proteinExistence type="predicted"/>
<dbReference type="PANTHER" id="PTHR43283:SF3">
    <property type="entry name" value="BETA-LACTAMASE FAMILY PROTEIN (AFU_ORTHOLOGUE AFUA_5G07500)"/>
    <property type="match status" value="1"/>
</dbReference>
<evidence type="ECO:0000313" key="3">
    <source>
        <dbReference type="Proteomes" id="UP000028302"/>
    </source>
</evidence>
<dbReference type="STRING" id="1304275.C41B8_07222"/>
<dbReference type="PATRIC" id="fig|1304275.5.peg.1475"/>
<evidence type="ECO:0000259" key="1">
    <source>
        <dbReference type="Pfam" id="PF00144"/>
    </source>
</evidence>
<dbReference type="InterPro" id="IPR050789">
    <property type="entry name" value="Diverse_Enzym_Activities"/>
</dbReference>
<name>A0A084IMY3_SALHC</name>
<sequence>MNFTLPGTRRIVLDDDPADLVRIDRGAECAPQDAGLSEEAVAAIAEAMLDDMFGTRIYPAVTFCLRRHGRIVLNRSIGYARGLAPERPLALNARVAEPDTPVCLFSASKAVIALLTHKLAEEGGIDLDRPVSHYLPAFSGDGKTHTTIAQVLAHQGGFPQFSAEGHGPEVLTDWDRCIERICDMPAEAGGRRLAYHAFTGGFILGEVIRRVTGSSVTEYLDSRLRKPLGMRYFTYGLDGRSRSRVAENHVAGQPVRWPVSRWAEEALSVPFEEVVDISNRDFFMDAVIPAGNLYATAEELSRFYQMLLDDGIYQGRRLFEPATLARALRPASNQFLDRTLKIPMRYSEGLMLGMNPIGLYGPMCGAAYGHLGFMNILGWADPSRGISAALMTTGKAILGGHLVTLMRSLGVLNHHCGGLRA</sequence>
<dbReference type="Gene3D" id="3.40.710.10">
    <property type="entry name" value="DD-peptidase/beta-lactamase superfamily"/>
    <property type="match status" value="1"/>
</dbReference>
<protein>
    <submittedName>
        <fullName evidence="2">Beta-lactamase class C and other penicillin binding protein</fullName>
    </submittedName>
</protein>
<accession>A0A084IMY3</accession>
<dbReference type="PANTHER" id="PTHR43283">
    <property type="entry name" value="BETA-LACTAMASE-RELATED"/>
    <property type="match status" value="1"/>
</dbReference>
<dbReference type="InterPro" id="IPR001466">
    <property type="entry name" value="Beta-lactam-related"/>
</dbReference>
<feature type="domain" description="Beta-lactamase-related" evidence="1">
    <location>
        <begin position="58"/>
        <end position="395"/>
    </location>
</feature>
<dbReference type="AlphaFoldDB" id="A0A084IMY3"/>
<dbReference type="eggNOG" id="COG1680">
    <property type="taxonomic scope" value="Bacteria"/>
</dbReference>
<dbReference type="Pfam" id="PF00144">
    <property type="entry name" value="Beta-lactamase"/>
    <property type="match status" value="1"/>
</dbReference>
<dbReference type="OrthoDB" id="5705574at2"/>
<organism evidence="2 3">
    <name type="scientific">Salinisphaera hydrothermalis (strain C41B8)</name>
    <dbReference type="NCBI Taxonomy" id="1304275"/>
    <lineage>
        <taxon>Bacteria</taxon>
        <taxon>Pseudomonadati</taxon>
        <taxon>Pseudomonadota</taxon>
        <taxon>Gammaproteobacteria</taxon>
        <taxon>Salinisphaerales</taxon>
        <taxon>Salinisphaeraceae</taxon>
        <taxon>Salinisphaera</taxon>
    </lineage>
</organism>
<evidence type="ECO:0000313" key="2">
    <source>
        <dbReference type="EMBL" id="KEZ78067.1"/>
    </source>
</evidence>
<gene>
    <name evidence="2" type="ORF">C41B8_07222</name>
</gene>
<comment type="caution">
    <text evidence="2">The sequence shown here is derived from an EMBL/GenBank/DDBJ whole genome shotgun (WGS) entry which is preliminary data.</text>
</comment>
<dbReference type="SUPFAM" id="SSF56601">
    <property type="entry name" value="beta-lactamase/transpeptidase-like"/>
    <property type="match status" value="1"/>
</dbReference>
<dbReference type="Proteomes" id="UP000028302">
    <property type="component" value="Unassembled WGS sequence"/>
</dbReference>
<dbReference type="InterPro" id="IPR012338">
    <property type="entry name" value="Beta-lactam/transpept-like"/>
</dbReference>
<reference evidence="2 3" key="1">
    <citation type="submission" date="2013-03" db="EMBL/GenBank/DDBJ databases">
        <title>Salinisphaera hydrothermalis C41B8 Genome Sequencing.</title>
        <authorList>
            <person name="Li C."/>
            <person name="Lai Q."/>
            <person name="Shao Z."/>
        </authorList>
    </citation>
    <scope>NUCLEOTIDE SEQUENCE [LARGE SCALE GENOMIC DNA]</scope>
    <source>
        <strain evidence="2 3">C41B8</strain>
    </source>
</reference>